<dbReference type="InterPro" id="IPR051172">
    <property type="entry name" value="Chlamydia_OmcB"/>
</dbReference>
<gene>
    <name evidence="4" type="ORF">EV695_2411</name>
</gene>
<dbReference type="OrthoDB" id="9815217at2"/>
<keyword evidence="5" id="KW-1185">Reference proteome</keyword>
<feature type="domain" description="DUF11" evidence="3">
    <location>
        <begin position="90"/>
        <end position="205"/>
    </location>
</feature>
<keyword evidence="1" id="KW-0175">Coiled coil</keyword>
<protein>
    <submittedName>
        <fullName evidence="4">Putative repeat protein (TIGR01451 family)</fullName>
    </submittedName>
</protein>
<organism evidence="4 5">
    <name type="scientific">Cocleimonas flava</name>
    <dbReference type="NCBI Taxonomy" id="634765"/>
    <lineage>
        <taxon>Bacteria</taxon>
        <taxon>Pseudomonadati</taxon>
        <taxon>Pseudomonadota</taxon>
        <taxon>Gammaproteobacteria</taxon>
        <taxon>Thiotrichales</taxon>
        <taxon>Thiotrichaceae</taxon>
        <taxon>Cocleimonas</taxon>
    </lineage>
</organism>
<feature type="domain" description="DUF11" evidence="3">
    <location>
        <begin position="351"/>
        <end position="460"/>
    </location>
</feature>
<dbReference type="PANTHER" id="PTHR34819:SF3">
    <property type="entry name" value="CELL SURFACE PROTEIN"/>
    <property type="match status" value="1"/>
</dbReference>
<evidence type="ECO:0000313" key="5">
    <source>
        <dbReference type="Proteomes" id="UP000294887"/>
    </source>
</evidence>
<accession>A0A4R1EWX6</accession>
<feature type="domain" description="DUF11" evidence="3">
    <location>
        <begin position="640"/>
        <end position="747"/>
    </location>
</feature>
<dbReference type="Pfam" id="PF01345">
    <property type="entry name" value="DUF11"/>
    <property type="match status" value="4"/>
</dbReference>
<feature type="compositionally biased region" description="Basic and acidic residues" evidence="2">
    <location>
        <begin position="1966"/>
        <end position="1985"/>
    </location>
</feature>
<dbReference type="EMBL" id="SMFQ01000004">
    <property type="protein sequence ID" value="TCJ84454.1"/>
    <property type="molecule type" value="Genomic_DNA"/>
</dbReference>
<dbReference type="RefSeq" id="WP_131906212.1">
    <property type="nucleotide sequence ID" value="NZ_BAAAFU010000006.1"/>
</dbReference>
<proteinExistence type="predicted"/>
<dbReference type="Proteomes" id="UP000294887">
    <property type="component" value="Unassembled WGS sequence"/>
</dbReference>
<evidence type="ECO:0000313" key="4">
    <source>
        <dbReference type="EMBL" id="TCJ84454.1"/>
    </source>
</evidence>
<dbReference type="SUPFAM" id="SSF49401">
    <property type="entry name" value="Bacterial adhesins"/>
    <property type="match status" value="2"/>
</dbReference>
<evidence type="ECO:0000259" key="3">
    <source>
        <dbReference type="Pfam" id="PF01345"/>
    </source>
</evidence>
<feature type="region of interest" description="Disordered" evidence="2">
    <location>
        <begin position="876"/>
        <end position="895"/>
    </location>
</feature>
<name>A0A4R1EWX6_9GAMM</name>
<evidence type="ECO:0000256" key="1">
    <source>
        <dbReference type="SAM" id="Coils"/>
    </source>
</evidence>
<dbReference type="Gene3D" id="2.60.40.740">
    <property type="match status" value="3"/>
</dbReference>
<comment type="caution">
    <text evidence="4">The sequence shown here is derived from an EMBL/GenBank/DDBJ whole genome shotgun (WGS) entry which is preliminary data.</text>
</comment>
<dbReference type="PANTHER" id="PTHR34819">
    <property type="entry name" value="LARGE CYSTEINE-RICH PERIPLASMIC PROTEIN OMCB"/>
    <property type="match status" value="1"/>
</dbReference>
<feature type="domain" description="DUF11" evidence="3">
    <location>
        <begin position="226"/>
        <end position="342"/>
    </location>
</feature>
<reference evidence="4 5" key="1">
    <citation type="submission" date="2019-03" db="EMBL/GenBank/DDBJ databases">
        <title>Genomic Encyclopedia of Type Strains, Phase IV (KMG-IV): sequencing the most valuable type-strain genomes for metagenomic binning, comparative biology and taxonomic classification.</title>
        <authorList>
            <person name="Goeker M."/>
        </authorList>
    </citation>
    <scope>NUCLEOTIDE SEQUENCE [LARGE SCALE GENOMIC DNA]</scope>
    <source>
        <strain evidence="4 5">DSM 24830</strain>
    </source>
</reference>
<dbReference type="InterPro" id="IPR001434">
    <property type="entry name" value="OmcB-like_DUF11"/>
</dbReference>
<dbReference type="NCBIfam" id="TIGR01451">
    <property type="entry name" value="B_ant_repeat"/>
    <property type="match status" value="4"/>
</dbReference>
<sequence length="1985" mass="218604">MRHISNIASSFKRKLQRNRITSKSSLGSSVGTIFSIFLLLILITFHSSATAETLITNTATANYSINGIDKNKSSSVQFTTDNIVVATGITLQKKSNISRAIVGQIIDYSLIVTNNADAIQANLSIEDLLPTGLEYQQASAKLNNSSINTSDISLNDNDITFSLGDMPANAIWTITYKAKVTTTAPLGSAINQAIASSDTTESSPAQATVTIYEQVIVVPVIPTVPLEIEKKANINTAKVGDSIVYAINIKNPNSKNIPSVTLTDILPVGLAYKVGSATLNNNAITADTSEGLRFNLGSMSSNSEWTVTYETTVTDEVTSRDLENSVTATSSDTDANSNTSKALVTVVNDSIQITKTSSEENVYVGDIVTYDVVVRNPALHDLSNLIVKDTLPNGFIYQSNSFTLDGQALSDSEISYSGNNLSINVDSLAIGSTLTLSYKVLISDASASGDVVNQVLANSTFGTSDIATASVKVRTPSTINFLKINEAGNIENIPSSAYNADQNGGKNWQEISQITLPNGTVISLPNPQPIIDAEDYSVSEPVIIEVIDKDQNVDPDKLETIIVTVTVPGTNDTEILLLTETSTDSGIFRGAVLTTAASTQKQNGVLTIADGIKISVSYLDQDDKTDTSATAALVVPDTKLSLSKTVDKSSASIGELVKYSLDFQNTTGFNLSNIQVNDFLPLGFRYVSNTAYLNGEKLTEGVSANGRKLLFSVNNLTAGSTATIEYITKITAGVQTGKATNTAVLSSGGLTSNTAYASIEIDDDLMRTKNILTGRVYIGCDTHSSKNKSVPKVLKDARIYLETGRSVLTDKDGFWHMEGVLPGSHVLQLDTDSLPKGYTPLLCEDNTRHAGDAKSQFVDLTAGSLWQVNFHVKEGLDAKESTEPDSPVSPKAKKKGANPITLFGANYLKSAEPGFEILWPRNNHVPDVASIKVFIKSSPQEKIEVFLNGKKISALNYDGSDSNKARTVKISRWLGIDIDTRIKNNALLVIAKDKSGKVVAKETRNIHFSGIPASAEYLPEESVLVADGKTTPVIALRIKDEDGYPMRANTHGYLTLDNSNYQIKTLNEADQDRLNINESLSGSYKYIVEEDGIARVELNPTTQSGEVRFTVNFTESQSKTISAWLKPQLRDWILVGIAEGTLAHKTITGNMQTLESLGKSDEFYKRGRFAFFAKGQIKGKYLLTAAYDTHKAENEVGSQLAGNIDPDEWYSIYADNSSSQYDAPSSRKLYLKIEKDNFYALFGDYQTAMTVTELASYERVLNGIKTEYRGQRFNVKGFISETSNNHQQDEIQGDGTSGLYRLSENIIPNSESIKIETRDRFHSDRIEETKQLTRYQDYSIDYDAGTLFFKSPIASRDSNFNPNIIVIDYDSEEDTNKTIVAGGRASMKSFNDKLETGASIIYEENTNGKADQLVAADATYNITKDTKLHIEVAESKTTESDFEKRQAMIIELEKEVEQMEARLYAKKHDEDFGISSQTSESGTEKVGAEVTYRLNDKTRLTSQLLYENNIENDNKRKLAQVGIEHRYKNIELNAGLRHTQENLGSNDTSDDITTTSDVSTHEKITTNTVILGGRYTTKNDKITLRTDLEKNFSSDDGSELSPDRFVVGVDVKLQQGFTVFAENETTDNGIVTTHNNRVGVYKDLWKDAKGKTTYTQERTAEGQRNYATLGLSQKLKVTDKISADFSIDRAVTVGDQKFFNTDETTIQGTDSDDYTAFSVGLGANEEVWSWTTRAEYRNGKVYDKVNFLASVIRHLDDGKHLSAKFSYYDQDSTEGDAEQNIKLSLGSAWHPKDESFVFFSRLDLISEKENSIDESSEFSSSDTDTRKIVHNMHFNKILNKDAKRKLQFSIHHGIKHVKDENSGVKYSTTVDTTTVELRKDINKRWDIGAHAGYLHDWKSNTMETVAGVSVGVTPAKNTWIEAGYNFEGFDDEDFDESNFKRKGPYVDFRYKFNQDSLNLNKPRSHRKDDKQADQKANKEIMLEAE</sequence>
<feature type="region of interest" description="Disordered" evidence="2">
    <location>
        <begin position="1958"/>
        <end position="1985"/>
    </location>
</feature>
<evidence type="ECO:0000256" key="2">
    <source>
        <dbReference type="SAM" id="MobiDB-lite"/>
    </source>
</evidence>
<dbReference type="InterPro" id="IPR008966">
    <property type="entry name" value="Adhesion_dom_sf"/>
</dbReference>
<feature type="coiled-coil region" evidence="1">
    <location>
        <begin position="1442"/>
        <end position="1469"/>
    </location>
</feature>
<dbReference type="InterPro" id="IPR047589">
    <property type="entry name" value="DUF11_rpt"/>
</dbReference>